<gene>
    <name evidence="2" type="ORF">HAX54_039639</name>
</gene>
<proteinExistence type="predicted"/>
<feature type="compositionally biased region" description="Polar residues" evidence="1">
    <location>
        <begin position="97"/>
        <end position="107"/>
    </location>
</feature>
<evidence type="ECO:0000313" key="3">
    <source>
        <dbReference type="Proteomes" id="UP000823775"/>
    </source>
</evidence>
<accession>A0ABS8VN24</accession>
<comment type="caution">
    <text evidence="2">The sequence shown here is derived from an EMBL/GenBank/DDBJ whole genome shotgun (WGS) entry which is preliminary data.</text>
</comment>
<keyword evidence="3" id="KW-1185">Reference proteome</keyword>
<feature type="region of interest" description="Disordered" evidence="1">
    <location>
        <begin position="87"/>
        <end position="115"/>
    </location>
</feature>
<evidence type="ECO:0000256" key="1">
    <source>
        <dbReference type="SAM" id="MobiDB-lite"/>
    </source>
</evidence>
<sequence length="115" mass="13091">MVHITYLPFSTANSRNQANRVLTIWEDEPTSQRMVYQLKNGLELGRKGFLKYGARYGPSFPKMVHISMDDKLLVPGHDDTPIIYFNEASESREEDPSTSYSSITTRSGKVVHLKP</sequence>
<name>A0ABS8VN24_DATST</name>
<reference evidence="2 3" key="1">
    <citation type="journal article" date="2021" name="BMC Genomics">
        <title>Datura genome reveals duplications of psychoactive alkaloid biosynthetic genes and high mutation rate following tissue culture.</title>
        <authorList>
            <person name="Rajewski A."/>
            <person name="Carter-House D."/>
            <person name="Stajich J."/>
            <person name="Litt A."/>
        </authorList>
    </citation>
    <scope>NUCLEOTIDE SEQUENCE [LARGE SCALE GENOMIC DNA]</scope>
    <source>
        <strain evidence="2">AR-01</strain>
    </source>
</reference>
<dbReference type="EMBL" id="JACEIK010005517">
    <property type="protein sequence ID" value="MCE0481699.1"/>
    <property type="molecule type" value="Genomic_DNA"/>
</dbReference>
<organism evidence="2 3">
    <name type="scientific">Datura stramonium</name>
    <name type="common">Jimsonweed</name>
    <name type="synonym">Common thornapple</name>
    <dbReference type="NCBI Taxonomy" id="4076"/>
    <lineage>
        <taxon>Eukaryota</taxon>
        <taxon>Viridiplantae</taxon>
        <taxon>Streptophyta</taxon>
        <taxon>Embryophyta</taxon>
        <taxon>Tracheophyta</taxon>
        <taxon>Spermatophyta</taxon>
        <taxon>Magnoliopsida</taxon>
        <taxon>eudicotyledons</taxon>
        <taxon>Gunneridae</taxon>
        <taxon>Pentapetalae</taxon>
        <taxon>asterids</taxon>
        <taxon>lamiids</taxon>
        <taxon>Solanales</taxon>
        <taxon>Solanaceae</taxon>
        <taxon>Solanoideae</taxon>
        <taxon>Datureae</taxon>
        <taxon>Datura</taxon>
    </lineage>
</organism>
<evidence type="ECO:0000313" key="2">
    <source>
        <dbReference type="EMBL" id="MCE0481699.1"/>
    </source>
</evidence>
<protein>
    <submittedName>
        <fullName evidence="2">Uncharacterized protein</fullName>
    </submittedName>
</protein>
<dbReference type="Proteomes" id="UP000823775">
    <property type="component" value="Unassembled WGS sequence"/>
</dbReference>